<protein>
    <submittedName>
        <fullName evidence="1">Uncharacterized protein</fullName>
    </submittedName>
</protein>
<keyword evidence="2" id="KW-1185">Reference proteome</keyword>
<dbReference type="Proteomes" id="UP000031535">
    <property type="component" value="Unassembled WGS sequence"/>
</dbReference>
<name>A0A0C2I8D1_9PSED</name>
<accession>A0A0C2I8D1</accession>
<organism evidence="1 2">
    <name type="scientific">Pseudomonas batumici</name>
    <dbReference type="NCBI Taxonomy" id="226910"/>
    <lineage>
        <taxon>Bacteria</taxon>
        <taxon>Pseudomonadati</taxon>
        <taxon>Pseudomonadota</taxon>
        <taxon>Gammaproteobacteria</taxon>
        <taxon>Pseudomonadales</taxon>
        <taxon>Pseudomonadaceae</taxon>
        <taxon>Pseudomonas</taxon>
    </lineage>
</organism>
<dbReference type="AlphaFoldDB" id="A0A0C2I8D1"/>
<dbReference type="Pfam" id="PF19268">
    <property type="entry name" value="CIS_TMP"/>
    <property type="match status" value="1"/>
</dbReference>
<proteinExistence type="predicted"/>
<sequence>MSIDGFRGNWLVRDGLLANANDRWEMTVKPRPYDVLLAHSPFSFSVIRHSWMDKPLFVTWKP</sequence>
<evidence type="ECO:0000313" key="2">
    <source>
        <dbReference type="Proteomes" id="UP000031535"/>
    </source>
</evidence>
<dbReference type="EMBL" id="JXDG01000040">
    <property type="protein sequence ID" value="KIH83140.1"/>
    <property type="molecule type" value="Genomic_DNA"/>
</dbReference>
<reference evidence="1 2" key="1">
    <citation type="submission" date="2015-01" db="EMBL/GenBank/DDBJ databases">
        <title>Complete genome of Pseudomonas batumici UCM B-321 producer of the batumin antibiotic with strong antistaphilococcal and potential anticancer activity.</title>
        <authorList>
            <person name="Klochko V.V."/>
            <person name="Zelena L.B."/>
            <person name="Elena K.A."/>
            <person name="Reva O.N."/>
        </authorList>
    </citation>
    <scope>NUCLEOTIDE SEQUENCE [LARGE SCALE GENOMIC DNA]</scope>
    <source>
        <strain evidence="1 2">UCM B-321</strain>
    </source>
</reference>
<evidence type="ECO:0000313" key="1">
    <source>
        <dbReference type="EMBL" id="KIH83140.1"/>
    </source>
</evidence>
<gene>
    <name evidence="1" type="ORF">UCMB321_3090</name>
</gene>
<dbReference type="InterPro" id="IPR045538">
    <property type="entry name" value="CIS_TMP"/>
</dbReference>
<comment type="caution">
    <text evidence="1">The sequence shown here is derived from an EMBL/GenBank/DDBJ whole genome shotgun (WGS) entry which is preliminary data.</text>
</comment>
<dbReference type="STRING" id="226910.UCMB321_3090"/>